<dbReference type="GO" id="GO:0008408">
    <property type="term" value="F:3'-5' exonuclease activity"/>
    <property type="evidence" value="ECO:0007669"/>
    <property type="project" value="InterPro"/>
</dbReference>
<keyword evidence="3" id="KW-1185">Reference proteome</keyword>
<dbReference type="AlphaFoldDB" id="A0A5M3M9D2"/>
<dbReference type="Proteomes" id="UP000053558">
    <property type="component" value="Unassembled WGS sequence"/>
</dbReference>
<dbReference type="InterPro" id="IPR012337">
    <property type="entry name" value="RNaseH-like_sf"/>
</dbReference>
<feature type="domain" description="3'-5' exonuclease" evidence="1">
    <location>
        <begin position="24"/>
        <end position="133"/>
    </location>
</feature>
<dbReference type="OrthoDB" id="26838at2759"/>
<organism evidence="2 3">
    <name type="scientific">Coniophora puteana (strain RWD-64-598)</name>
    <name type="common">Brown rot fungus</name>
    <dbReference type="NCBI Taxonomy" id="741705"/>
    <lineage>
        <taxon>Eukaryota</taxon>
        <taxon>Fungi</taxon>
        <taxon>Dikarya</taxon>
        <taxon>Basidiomycota</taxon>
        <taxon>Agaricomycotina</taxon>
        <taxon>Agaricomycetes</taxon>
        <taxon>Agaricomycetidae</taxon>
        <taxon>Boletales</taxon>
        <taxon>Coniophorineae</taxon>
        <taxon>Coniophoraceae</taxon>
        <taxon>Coniophora</taxon>
    </lineage>
</organism>
<dbReference type="GeneID" id="19206201"/>
<evidence type="ECO:0000313" key="2">
    <source>
        <dbReference type="EMBL" id="EIW75546.1"/>
    </source>
</evidence>
<dbReference type="GO" id="GO:0006139">
    <property type="term" value="P:nucleobase-containing compound metabolic process"/>
    <property type="evidence" value="ECO:0007669"/>
    <property type="project" value="InterPro"/>
</dbReference>
<evidence type="ECO:0000313" key="3">
    <source>
        <dbReference type="Proteomes" id="UP000053558"/>
    </source>
</evidence>
<comment type="caution">
    <text evidence="2">The sequence shown here is derived from an EMBL/GenBank/DDBJ whole genome shotgun (WGS) entry which is preliminary data.</text>
</comment>
<dbReference type="RefSeq" id="XP_007774253.1">
    <property type="nucleotide sequence ID" value="XM_007776063.1"/>
</dbReference>
<evidence type="ECO:0000259" key="1">
    <source>
        <dbReference type="Pfam" id="PF01612"/>
    </source>
</evidence>
<dbReference type="Gene3D" id="3.30.420.10">
    <property type="entry name" value="Ribonuclease H-like superfamily/Ribonuclease H"/>
    <property type="match status" value="1"/>
</dbReference>
<reference evidence="3" key="1">
    <citation type="journal article" date="2012" name="Science">
        <title>The Paleozoic origin of enzymatic lignin decomposition reconstructed from 31 fungal genomes.</title>
        <authorList>
            <person name="Floudas D."/>
            <person name="Binder M."/>
            <person name="Riley R."/>
            <person name="Barry K."/>
            <person name="Blanchette R.A."/>
            <person name="Henrissat B."/>
            <person name="Martinez A.T."/>
            <person name="Otillar R."/>
            <person name="Spatafora J.W."/>
            <person name="Yadav J.S."/>
            <person name="Aerts A."/>
            <person name="Benoit I."/>
            <person name="Boyd A."/>
            <person name="Carlson A."/>
            <person name="Copeland A."/>
            <person name="Coutinho P.M."/>
            <person name="de Vries R.P."/>
            <person name="Ferreira P."/>
            <person name="Findley K."/>
            <person name="Foster B."/>
            <person name="Gaskell J."/>
            <person name="Glotzer D."/>
            <person name="Gorecki P."/>
            <person name="Heitman J."/>
            <person name="Hesse C."/>
            <person name="Hori C."/>
            <person name="Igarashi K."/>
            <person name="Jurgens J.A."/>
            <person name="Kallen N."/>
            <person name="Kersten P."/>
            <person name="Kohler A."/>
            <person name="Kuees U."/>
            <person name="Kumar T.K.A."/>
            <person name="Kuo A."/>
            <person name="LaButti K."/>
            <person name="Larrondo L.F."/>
            <person name="Lindquist E."/>
            <person name="Ling A."/>
            <person name="Lombard V."/>
            <person name="Lucas S."/>
            <person name="Lundell T."/>
            <person name="Martin R."/>
            <person name="McLaughlin D.J."/>
            <person name="Morgenstern I."/>
            <person name="Morin E."/>
            <person name="Murat C."/>
            <person name="Nagy L.G."/>
            <person name="Nolan M."/>
            <person name="Ohm R.A."/>
            <person name="Patyshakuliyeva A."/>
            <person name="Rokas A."/>
            <person name="Ruiz-Duenas F.J."/>
            <person name="Sabat G."/>
            <person name="Salamov A."/>
            <person name="Samejima M."/>
            <person name="Schmutz J."/>
            <person name="Slot J.C."/>
            <person name="St John F."/>
            <person name="Stenlid J."/>
            <person name="Sun H."/>
            <person name="Sun S."/>
            <person name="Syed K."/>
            <person name="Tsang A."/>
            <person name="Wiebenga A."/>
            <person name="Young D."/>
            <person name="Pisabarro A."/>
            <person name="Eastwood D.C."/>
            <person name="Martin F."/>
            <person name="Cullen D."/>
            <person name="Grigoriev I.V."/>
            <person name="Hibbett D.S."/>
        </authorList>
    </citation>
    <scope>NUCLEOTIDE SEQUENCE [LARGE SCALE GENOMIC DNA]</scope>
    <source>
        <strain evidence="3">RWD-64-598 SS2</strain>
    </source>
</reference>
<dbReference type="OMA" id="CNAIAQR"/>
<dbReference type="Pfam" id="PF01612">
    <property type="entry name" value="DNA_pol_A_exo1"/>
    <property type="match status" value="1"/>
</dbReference>
<dbReference type="KEGG" id="cput:CONPUDRAFT_169361"/>
<dbReference type="PANTHER" id="PTHR43040">
    <property type="entry name" value="RIBONUCLEASE D"/>
    <property type="match status" value="1"/>
</dbReference>
<protein>
    <recommendedName>
        <fullName evidence="1">3'-5' exonuclease domain-containing protein</fullName>
    </recommendedName>
</protein>
<accession>A0A5M3M9D2</accession>
<dbReference type="PANTHER" id="PTHR43040:SF1">
    <property type="entry name" value="RIBONUCLEASE D"/>
    <property type="match status" value="1"/>
</dbReference>
<dbReference type="InterPro" id="IPR002562">
    <property type="entry name" value="3'-5'_exonuclease_dom"/>
</dbReference>
<proteinExistence type="predicted"/>
<dbReference type="InterPro" id="IPR036397">
    <property type="entry name" value="RNaseH_sf"/>
</dbReference>
<dbReference type="GO" id="GO:0003676">
    <property type="term" value="F:nucleic acid binding"/>
    <property type="evidence" value="ECO:0007669"/>
    <property type="project" value="InterPro"/>
</dbReference>
<name>A0A5M3M9D2_CONPW</name>
<dbReference type="EMBL" id="JH711588">
    <property type="protein sequence ID" value="EIW75546.1"/>
    <property type="molecule type" value="Genomic_DNA"/>
</dbReference>
<dbReference type="SUPFAM" id="SSF53098">
    <property type="entry name" value="Ribonuclease H-like"/>
    <property type="match status" value="1"/>
</dbReference>
<sequence>MDVTPPAFIYCADPGTANWALPYLEASPYIILDCEGMNIGQAGGVLSLVCVGSAHARDVFVFDVLALRASESSGGSADPSSRTDQSSALARLARVLADPGVRKVMWDCRNDYLEIKEVLGAAMRGVLDLQLAEIGARGEDGWEGAGRREGRIAAGGRRVSWRFLRDNRGLFKGVHALKGMEQALRESKIPMQGKDADVVAMHKADGSAMWLQRPLHPKLLAYAAHDIYMLDALYAKFLHDRWITPHTEPALLEQSARYALALSYQGRVAPEDVFGSCGLLPLDVLREPRGLTVPCAGCRRIQGLDCFMLQQMRGQRVRHRSNLCRVCQIKAIIKKVDFTPMLTYVVVNERH</sequence>
<gene>
    <name evidence="2" type="ORF">CONPUDRAFT_169361</name>
</gene>